<dbReference type="PANTHER" id="PTHR30509:SF9">
    <property type="entry name" value="MULTIDRUG RESISTANCE PROTEIN MDTO"/>
    <property type="match status" value="1"/>
</dbReference>
<feature type="transmembrane region" description="Helical" evidence="8">
    <location>
        <begin position="91"/>
        <end position="114"/>
    </location>
</feature>
<feature type="transmembrane region" description="Helical" evidence="8">
    <location>
        <begin position="515"/>
        <end position="533"/>
    </location>
</feature>
<keyword evidence="3" id="KW-1003">Cell membrane</keyword>
<dbReference type="AlphaFoldDB" id="Q0VQG5"/>
<evidence type="ECO:0000256" key="6">
    <source>
        <dbReference type="ARBA" id="ARBA00023136"/>
    </source>
</evidence>
<gene>
    <name evidence="9" type="ordered locus">ABO_1135</name>
</gene>
<feature type="transmembrane region" description="Helical" evidence="8">
    <location>
        <begin position="28"/>
        <end position="48"/>
    </location>
</feature>
<keyword evidence="10" id="KW-1185">Reference proteome</keyword>
<protein>
    <submittedName>
        <fullName evidence="9">Efflux transporter, permease protein</fullName>
    </submittedName>
</protein>
<evidence type="ECO:0000256" key="2">
    <source>
        <dbReference type="ARBA" id="ARBA00022448"/>
    </source>
</evidence>
<comment type="subcellular location">
    <subcellularLocation>
        <location evidence="1">Cell membrane</location>
        <topology evidence="1">Multi-pass membrane protein</topology>
    </subcellularLocation>
</comment>
<evidence type="ECO:0000256" key="3">
    <source>
        <dbReference type="ARBA" id="ARBA00022475"/>
    </source>
</evidence>
<dbReference type="eggNOG" id="COG1289">
    <property type="taxonomic scope" value="Bacteria"/>
</dbReference>
<dbReference type="STRING" id="393595.ABO_1135"/>
<keyword evidence="7" id="KW-0175">Coiled coil</keyword>
<keyword evidence="6 8" id="KW-0472">Membrane</keyword>
<feature type="transmembrane region" description="Helical" evidence="8">
    <location>
        <begin position="485"/>
        <end position="503"/>
    </location>
</feature>
<dbReference type="GO" id="GO:0005886">
    <property type="term" value="C:plasma membrane"/>
    <property type="evidence" value="ECO:0007669"/>
    <property type="project" value="UniProtKB-SubCell"/>
</dbReference>
<evidence type="ECO:0000256" key="7">
    <source>
        <dbReference type="SAM" id="Coils"/>
    </source>
</evidence>
<evidence type="ECO:0000256" key="1">
    <source>
        <dbReference type="ARBA" id="ARBA00004651"/>
    </source>
</evidence>
<sequence length="706" mass="77243">MTKSQSDVFVMTLPPRLAVILTPQRHSVLFALKGIIAMGLALYLAMLMQLERPYWALISAVFLQVRPETGLVIEKGLCQIGGTLVGGAMGLLILATLLPYPFIALLALTLWIGLNAAASAWVRQANFIYGFAMAGITATLIVVISIANPTSTSSVSIFHVANARISEIIVGAVCATLVSNLLWPARVSHLLQKHARGALNQTLAYLELELNPTGTHTQRHTQVDTLLQRIFPLSDDSSAVMYEGAQGPGRARAATVICHKTLSLIARIRVIGRLMRNHSELLTPALQDMLDSLRLSFKRMRETDSAEAAMEEVQHLRQQLRNARSEQSDDAPPLQRRFFQVALNLTADIILALEANRALHFSKEMQLRPQALKPYRDVQIAAAVGIRSALVFMIAAGLWIGTASPMAIMLMIMPVIFTILFARLPEPDRVLRRAATTSVLATPVALFFTLPLLALSNGDFPLLILILGAPLFVALLAISNPTTLAYGLGFCTPYIILVQPGNAMDFDVARVASNGLAITGGIVIAFMMFRLITPPSGASLRRRLIRETAADLTLIGHHRIKEEGFNARMADRLRWLTICDKALPEERRHFTDLGLTGLNLGQVSLWVQGRIHTQAPAALLACAAQWQQSLADAYQACAQGHCDSRFRDNSERLKIAMAQAGNLEQRNQELVAGAVERIALTFERMASRMARTVEPDDISANSTASR</sequence>
<keyword evidence="2" id="KW-0813">Transport</keyword>
<evidence type="ECO:0000313" key="10">
    <source>
        <dbReference type="Proteomes" id="UP000008871"/>
    </source>
</evidence>
<feature type="transmembrane region" description="Helical" evidence="8">
    <location>
        <begin position="378"/>
        <end position="400"/>
    </location>
</feature>
<dbReference type="Pfam" id="PF04632">
    <property type="entry name" value="FUSC"/>
    <property type="match status" value="1"/>
</dbReference>
<feature type="transmembrane region" description="Helical" evidence="8">
    <location>
        <begin position="126"/>
        <end position="148"/>
    </location>
</feature>
<evidence type="ECO:0000256" key="8">
    <source>
        <dbReference type="SAM" id="Phobius"/>
    </source>
</evidence>
<dbReference type="GO" id="GO:0022857">
    <property type="term" value="F:transmembrane transporter activity"/>
    <property type="evidence" value="ECO:0007669"/>
    <property type="project" value="InterPro"/>
</dbReference>
<dbReference type="Proteomes" id="UP000008871">
    <property type="component" value="Chromosome"/>
</dbReference>
<dbReference type="RefSeq" id="WP_011588418.1">
    <property type="nucleotide sequence ID" value="NC_008260.1"/>
</dbReference>
<organism evidence="9 10">
    <name type="scientific">Alcanivorax borkumensis (strain ATCC 700651 / DSM 11573 / NCIMB 13689 / SK2)</name>
    <dbReference type="NCBI Taxonomy" id="393595"/>
    <lineage>
        <taxon>Bacteria</taxon>
        <taxon>Pseudomonadati</taxon>
        <taxon>Pseudomonadota</taxon>
        <taxon>Gammaproteobacteria</taxon>
        <taxon>Oceanospirillales</taxon>
        <taxon>Alcanivoracaceae</taxon>
        <taxon>Alcanivorax</taxon>
    </lineage>
</organism>
<dbReference type="EMBL" id="AM286690">
    <property type="protein sequence ID" value="CAL16583.1"/>
    <property type="molecule type" value="Genomic_DNA"/>
</dbReference>
<dbReference type="HOGENOM" id="CLU_013927_1_1_6"/>
<reference evidence="9 10" key="1">
    <citation type="journal article" date="2006" name="Nat. Biotechnol.">
        <title>Genome sequence of the ubiquitous hydrocarbon-degrading marine bacterium Alcanivorax borkumensis.</title>
        <authorList>
            <person name="Schneiker S."/>
            <person name="Martins dos Santos V.A.P."/>
            <person name="Bartels D."/>
            <person name="Bekel T."/>
            <person name="Brecht M."/>
            <person name="Buhrmester J."/>
            <person name="Chernikova T.N."/>
            <person name="Denaro R."/>
            <person name="Ferrer M."/>
            <person name="Gertler C."/>
            <person name="Goesmann A."/>
            <person name="Golyshina O.V."/>
            <person name="Kaminski F."/>
            <person name="Khachane A.N."/>
            <person name="Lang S."/>
            <person name="Linke B."/>
            <person name="McHardy A.C."/>
            <person name="Meyer F."/>
            <person name="Nechitaylo T."/>
            <person name="Puehler A."/>
            <person name="Regenhardt D."/>
            <person name="Rupp O."/>
            <person name="Sabirova J.S."/>
            <person name="Selbitschka W."/>
            <person name="Yakimov M.M."/>
            <person name="Timmis K.N."/>
            <person name="Vorhoelter F.-J."/>
            <person name="Weidner S."/>
            <person name="Kaiser O."/>
            <person name="Golyshin P.N."/>
        </authorList>
    </citation>
    <scope>NUCLEOTIDE SEQUENCE [LARGE SCALE GENOMIC DNA]</scope>
    <source>
        <strain evidence="10">ATCC 700651 / DSM 11573 / NCIMB 13689 / SK2</strain>
    </source>
</reference>
<feature type="coiled-coil region" evidence="7">
    <location>
        <begin position="299"/>
        <end position="330"/>
    </location>
</feature>
<feature type="transmembrane region" description="Helical" evidence="8">
    <location>
        <begin position="406"/>
        <end position="422"/>
    </location>
</feature>
<evidence type="ECO:0000256" key="5">
    <source>
        <dbReference type="ARBA" id="ARBA00022989"/>
    </source>
</evidence>
<evidence type="ECO:0000313" key="9">
    <source>
        <dbReference type="EMBL" id="CAL16583.1"/>
    </source>
</evidence>
<proteinExistence type="predicted"/>
<accession>Q0VQG5</accession>
<feature type="transmembrane region" description="Helical" evidence="8">
    <location>
        <begin position="168"/>
        <end position="185"/>
    </location>
</feature>
<keyword evidence="4 8" id="KW-0812">Transmembrane</keyword>
<dbReference type="PANTHER" id="PTHR30509">
    <property type="entry name" value="P-HYDROXYBENZOIC ACID EFFLUX PUMP SUBUNIT-RELATED"/>
    <property type="match status" value="1"/>
</dbReference>
<keyword evidence="5 8" id="KW-1133">Transmembrane helix</keyword>
<name>Q0VQG5_ALCBS</name>
<dbReference type="KEGG" id="abo:ABO_1135"/>
<evidence type="ECO:0000256" key="4">
    <source>
        <dbReference type="ARBA" id="ARBA00022692"/>
    </source>
</evidence>
<dbReference type="InterPro" id="IPR006726">
    <property type="entry name" value="PHBA_efflux_AaeB/fusaric-R"/>
</dbReference>